<protein>
    <submittedName>
        <fullName evidence="2">Uncharacterized protein</fullName>
    </submittedName>
</protein>
<dbReference type="AlphaFoldDB" id="A0A395HXI4"/>
<gene>
    <name evidence="2" type="ORF">BO97DRAFT_413997</name>
</gene>
<dbReference type="GeneID" id="37200612"/>
<dbReference type="EMBL" id="KZ824282">
    <property type="protein sequence ID" value="RAL12631.1"/>
    <property type="molecule type" value="Genomic_DNA"/>
</dbReference>
<dbReference type="STRING" id="1450537.A0A395HXI4"/>
<evidence type="ECO:0000313" key="3">
    <source>
        <dbReference type="Proteomes" id="UP000248961"/>
    </source>
</evidence>
<proteinExistence type="predicted"/>
<feature type="region of interest" description="Disordered" evidence="1">
    <location>
        <begin position="59"/>
        <end position="82"/>
    </location>
</feature>
<dbReference type="OrthoDB" id="3350591at2759"/>
<keyword evidence="3" id="KW-1185">Reference proteome</keyword>
<dbReference type="RefSeq" id="XP_025551785.1">
    <property type="nucleotide sequence ID" value="XM_025696323.1"/>
</dbReference>
<evidence type="ECO:0000256" key="1">
    <source>
        <dbReference type="SAM" id="MobiDB-lite"/>
    </source>
</evidence>
<organism evidence="2 3">
    <name type="scientific">Aspergillus homomorphus (strain CBS 101889)</name>
    <dbReference type="NCBI Taxonomy" id="1450537"/>
    <lineage>
        <taxon>Eukaryota</taxon>
        <taxon>Fungi</taxon>
        <taxon>Dikarya</taxon>
        <taxon>Ascomycota</taxon>
        <taxon>Pezizomycotina</taxon>
        <taxon>Eurotiomycetes</taxon>
        <taxon>Eurotiomycetidae</taxon>
        <taxon>Eurotiales</taxon>
        <taxon>Aspergillaceae</taxon>
        <taxon>Aspergillus</taxon>
        <taxon>Aspergillus subgen. Circumdati</taxon>
    </lineage>
</organism>
<name>A0A395HXI4_ASPHC</name>
<accession>A0A395HXI4</accession>
<reference evidence="2 3" key="1">
    <citation type="submission" date="2018-02" db="EMBL/GenBank/DDBJ databases">
        <title>The genomes of Aspergillus section Nigri reveals drivers in fungal speciation.</title>
        <authorList>
            <consortium name="DOE Joint Genome Institute"/>
            <person name="Vesth T.C."/>
            <person name="Nybo J."/>
            <person name="Theobald S."/>
            <person name="Brandl J."/>
            <person name="Frisvad J.C."/>
            <person name="Nielsen K.F."/>
            <person name="Lyhne E.K."/>
            <person name="Kogle M.E."/>
            <person name="Kuo A."/>
            <person name="Riley R."/>
            <person name="Clum A."/>
            <person name="Nolan M."/>
            <person name="Lipzen A."/>
            <person name="Salamov A."/>
            <person name="Henrissat B."/>
            <person name="Wiebenga A."/>
            <person name="De vries R.P."/>
            <person name="Grigoriev I.V."/>
            <person name="Mortensen U.H."/>
            <person name="Andersen M.R."/>
            <person name="Baker S.E."/>
        </authorList>
    </citation>
    <scope>NUCLEOTIDE SEQUENCE [LARGE SCALE GENOMIC DNA]</scope>
    <source>
        <strain evidence="2 3">CBS 101889</strain>
    </source>
</reference>
<evidence type="ECO:0000313" key="2">
    <source>
        <dbReference type="EMBL" id="RAL12631.1"/>
    </source>
</evidence>
<sequence>MCYLPLPLHLYEDWDDEDDLAYKTILANLVNGELTPSEAAHQLDIVFTQEFTASYNRIRNQQTPSNSPPRKSPVALPTSARSQDGPMALRAMPLHHVMYLGLEMLPSHSRSSNCGRWLGTGVGYQMNFDGSYLACSSSAAGCVLPLNTNVTSSKDCAYLHTKHEQQDEAHLTTDEKHIRWRNFQSQLPGTRHWILWTARPSARWRISFRECEYVYAQCKRRNTVTDPLTEMWSMERWTLWKQLFADIVTGEADQFALDTRQLAKLAHERMVACEEADQGERTKKGQ</sequence>
<dbReference type="Proteomes" id="UP000248961">
    <property type="component" value="Unassembled WGS sequence"/>
</dbReference>
<dbReference type="VEuPathDB" id="FungiDB:BO97DRAFT_413997"/>